<reference evidence="3 4" key="1">
    <citation type="journal article" date="2013" name="PLoS ONE">
        <title>Poles Apart: Arctic and Antarctic Octadecabacter strains Share High Genome Plasticity and a New Type of Xanthorhodopsin.</title>
        <authorList>
            <person name="Vollmers J."/>
            <person name="Voget S."/>
            <person name="Dietrich S."/>
            <person name="Gollnow K."/>
            <person name="Smits M."/>
            <person name="Meyer K."/>
            <person name="Brinkhoff T."/>
            <person name="Simon M."/>
            <person name="Daniel R."/>
        </authorList>
    </citation>
    <scope>NUCLEOTIDE SEQUENCE [LARGE SCALE GENOMIC DNA]</scope>
    <source>
        <strain evidence="3 4">238</strain>
    </source>
</reference>
<keyword evidence="1" id="KW-0812">Transmembrane</keyword>
<dbReference type="STRING" id="391616.OA238_c11580"/>
<feature type="transmembrane region" description="Helical" evidence="1">
    <location>
        <begin position="28"/>
        <end position="52"/>
    </location>
</feature>
<accession>M9RGK7</accession>
<dbReference type="OrthoDB" id="7161641at2"/>
<dbReference type="RefSeq" id="WP_015494547.1">
    <property type="nucleotide sequence ID" value="NC_020908.1"/>
</dbReference>
<keyword evidence="4" id="KW-1185">Reference proteome</keyword>
<keyword evidence="1" id="KW-0472">Membrane</keyword>
<feature type="domain" description="YhdP central" evidence="2">
    <location>
        <begin position="393"/>
        <end position="771"/>
    </location>
</feature>
<name>M9RGK7_9RHOB</name>
<dbReference type="EMBL" id="CP003742">
    <property type="protein sequence ID" value="AGI71337.1"/>
    <property type="molecule type" value="Genomic_DNA"/>
</dbReference>
<dbReference type="KEGG" id="oar:OA238_c11580"/>
<dbReference type="Pfam" id="PF13116">
    <property type="entry name" value="YhdP"/>
    <property type="match status" value="1"/>
</dbReference>
<evidence type="ECO:0000313" key="3">
    <source>
        <dbReference type="EMBL" id="AGI71337.1"/>
    </source>
</evidence>
<evidence type="ECO:0000256" key="1">
    <source>
        <dbReference type="SAM" id="Phobius"/>
    </source>
</evidence>
<evidence type="ECO:0000259" key="2">
    <source>
        <dbReference type="Pfam" id="PF13116"/>
    </source>
</evidence>
<dbReference type="Proteomes" id="UP000004688">
    <property type="component" value="Chromosome"/>
</dbReference>
<evidence type="ECO:0000313" key="4">
    <source>
        <dbReference type="Proteomes" id="UP000004688"/>
    </source>
</evidence>
<sequence>MNENSNTPAEIDVPQVKTRRPKSLRVWWWLRALILTIGAPVLMVIIAAVLLIGREVSAPSWIVRDVEVRAAEVLAGGSMGFGAMKVTIGQDFHPRLVLENAVLRDADGGVLARVPRIEALVSPRGVLQGRILAQDITLRGAQISLRRAKDGTVALAFHQDSAAIGAADGFLDLLDQIDQVFNEGALEALEQVHATGLIINYIDARAGRSWIIDDGRIALDVRDGGLQLRANVALLSGRSYVTNAELTYNSPRGSRTAQIGLAITDAAAADIASQSPLLAWLGVLDAPISGAVRGQLDEDGGLTSVSATLQIGAGELRPNSQARPIPFNSARTYLSYDPLADQLTFDLIEVDSALGRVAGTARTYLREFEDGWPLALLGQLQFSEISSAPEVIFDSRIAMSQANLDFRLRLDPFTLDIGQAVFVNDDVPLRMHGQVSAGSQGWSVALDVQTDEIRSDQVIALWPTDMAAETRDWLVENVRSGYFYDPTVVFRARPDAPPSLALSMEFRDADIAIMPTLPPIEGASGTLSILDRRMAMTLDRGQVTAPNGGRIEMAGSTMVIPHTGIPNASARFDLSLQGRLTAAMAILNLEPFNALRNSDLPVGFAQGNANIQVVLETPLGKGITPDQRAWSASAQVRNVRSDILIPNRTITASALQVSANADSLVVRGPVQLGDVGGAVTFSRALGEGSEGTAWVDASVNIGPAFLDAFNVNLPPGMVTGQAPAQVAINLSDPNAAGFRLTSDLRGAELSLAGLGWSKAREVAAALTIVGQLGETPRIDELSITAPGLQTTGTIRLAPGGGLYRAAFERVRLGGWLDAPVVLLGRGAGRPVQVQIAGGTLDLRAANFDAGGDGEGAPLDLALDRLQITDSIAIENFRGTFTSPAGLQGQFQGDVNGATAVRGTVVPVNGRSAVRIVSDDAGGLFRAAGLLRNAYGGEVQLTLIPAGAEGSYDGTLVGTALRIRDAPALASLLDAISVVGLLSQMGGQGLLFTDVDAQFRLTPDRVIVTQSSAVGPGLGISLDGIYSQGTGTMDFQGVVSPLFLINGIGAIFTRPGEGLIGFNFNLRGPVDNPSVSVNPLSALTPGMFRDIFRPPPPTVGQ</sequence>
<dbReference type="AlphaFoldDB" id="M9RGK7"/>
<keyword evidence="1" id="KW-1133">Transmembrane helix</keyword>
<organism evidence="3 4">
    <name type="scientific">Octadecabacter arcticus 238</name>
    <dbReference type="NCBI Taxonomy" id="391616"/>
    <lineage>
        <taxon>Bacteria</taxon>
        <taxon>Pseudomonadati</taxon>
        <taxon>Pseudomonadota</taxon>
        <taxon>Alphaproteobacteria</taxon>
        <taxon>Rhodobacterales</taxon>
        <taxon>Roseobacteraceae</taxon>
        <taxon>Octadecabacter</taxon>
    </lineage>
</organism>
<proteinExistence type="predicted"/>
<dbReference type="eggNOG" id="COG3164">
    <property type="taxonomic scope" value="Bacteria"/>
</dbReference>
<protein>
    <recommendedName>
        <fullName evidence="2">YhdP central domain-containing protein</fullName>
    </recommendedName>
</protein>
<dbReference type="InterPro" id="IPR025263">
    <property type="entry name" value="YhdP_central"/>
</dbReference>
<dbReference type="HOGENOM" id="CLU_007198_0_0_5"/>
<gene>
    <name evidence="3" type="ORF">OA238_c11580</name>
</gene>